<dbReference type="EMBL" id="QOIL01000034">
    <property type="protein sequence ID" value="RCG19143.1"/>
    <property type="molecule type" value="Genomic_DNA"/>
</dbReference>
<proteinExistence type="predicted"/>
<keyword evidence="2" id="KW-1185">Reference proteome</keyword>
<reference evidence="1 2" key="1">
    <citation type="submission" date="2018-06" db="EMBL/GenBank/DDBJ databases">
        <title>Sphaerisporangium craniellae sp. nov., isolated from a marine sponge in the South China Sea.</title>
        <authorList>
            <person name="Li L."/>
        </authorList>
    </citation>
    <scope>NUCLEOTIDE SEQUENCE [LARGE SCALE GENOMIC DNA]</scope>
    <source>
        <strain evidence="1 2">CCTCC AA 208026</strain>
    </source>
</reference>
<accession>A0A367EME4</accession>
<dbReference type="RefSeq" id="WP_114033798.1">
    <property type="nucleotide sequence ID" value="NZ_QOIL01000034.1"/>
</dbReference>
<organism evidence="1 2">
    <name type="scientific">Sphaerisporangium album</name>
    <dbReference type="NCBI Taxonomy" id="509200"/>
    <lineage>
        <taxon>Bacteria</taxon>
        <taxon>Bacillati</taxon>
        <taxon>Actinomycetota</taxon>
        <taxon>Actinomycetes</taxon>
        <taxon>Streptosporangiales</taxon>
        <taxon>Streptosporangiaceae</taxon>
        <taxon>Sphaerisporangium</taxon>
    </lineage>
</organism>
<evidence type="ECO:0000313" key="1">
    <source>
        <dbReference type="EMBL" id="RCG19143.1"/>
    </source>
</evidence>
<evidence type="ECO:0000313" key="2">
    <source>
        <dbReference type="Proteomes" id="UP000253094"/>
    </source>
</evidence>
<dbReference type="Proteomes" id="UP000253094">
    <property type="component" value="Unassembled WGS sequence"/>
</dbReference>
<name>A0A367EME4_9ACTN</name>
<dbReference type="AlphaFoldDB" id="A0A367EME4"/>
<protein>
    <submittedName>
        <fullName evidence="1">Uncharacterized protein</fullName>
    </submittedName>
</protein>
<comment type="caution">
    <text evidence="1">The sequence shown here is derived from an EMBL/GenBank/DDBJ whole genome shotgun (WGS) entry which is preliminary data.</text>
</comment>
<sequence length="107" mass="11298">MGNSTTLAPTGRARCAPWCTHHDDTTLGGLLPADPQGGICHSSPTAIAEGELLLSRDGDAGTVIRLRGTVDELLLDEAERLAWTLLAKVAAARSDRPSITPVRRSAR</sequence>
<gene>
    <name evidence="1" type="ORF">DQ384_38355</name>
</gene>